<dbReference type="OrthoDB" id="614636at2"/>
<proteinExistence type="predicted"/>
<dbReference type="AlphaFoldDB" id="A0A433VLJ9"/>
<dbReference type="PANTHER" id="PTHR31901:SF9">
    <property type="entry name" value="GH3 DOMAIN-CONTAINING PROTEIN"/>
    <property type="match status" value="1"/>
</dbReference>
<dbReference type="GO" id="GO:0005737">
    <property type="term" value="C:cytoplasm"/>
    <property type="evidence" value="ECO:0007669"/>
    <property type="project" value="TreeGrafter"/>
</dbReference>
<reference evidence="3" key="2">
    <citation type="journal article" date="2019" name="Genome Biol. Evol.">
        <title>Day and night: Metabolic profiles and evolutionary relationships of six axenic non-marine cyanobacteria.</title>
        <authorList>
            <person name="Will S.E."/>
            <person name="Henke P."/>
            <person name="Boedeker C."/>
            <person name="Huang S."/>
            <person name="Brinkmann H."/>
            <person name="Rohde M."/>
            <person name="Jarek M."/>
            <person name="Friedl T."/>
            <person name="Seufert S."/>
            <person name="Schumacher M."/>
            <person name="Overmann J."/>
            <person name="Neumann-Schaal M."/>
            <person name="Petersen J."/>
        </authorList>
    </citation>
    <scope>NUCLEOTIDE SEQUENCE [LARGE SCALE GENOMIC DNA]</scope>
    <source>
        <strain evidence="3">PCC 7102</strain>
    </source>
</reference>
<dbReference type="PROSITE" id="PS00455">
    <property type="entry name" value="AMP_BINDING"/>
    <property type="match status" value="1"/>
</dbReference>
<reference evidence="3" key="1">
    <citation type="submission" date="2018-12" db="EMBL/GenBank/DDBJ databases">
        <authorList>
            <person name="Will S."/>
            <person name="Neumann-Schaal M."/>
            <person name="Henke P."/>
        </authorList>
    </citation>
    <scope>NUCLEOTIDE SEQUENCE</scope>
    <source>
        <strain evidence="3">PCC 7102</strain>
    </source>
</reference>
<evidence type="ECO:0000313" key="4">
    <source>
        <dbReference type="Proteomes" id="UP000271624"/>
    </source>
</evidence>
<sequence>MILSTFVRFGRRLAKQLDVAALNPEAAQLSLLHSILAPNADTVFGREHTFSQIKTTRDYYKFVPIRDYEGFRPYVDLIVAGKPGILTSEPCTMLTLTSGTTGKPKYIPVTETSERLGSELMRQWLYRSLVNHPQFLSRAIVGVVSPAVEGYTDSGMSYGSISGRIYQRIPYIIKRSYAVPYETFELKDYDERYFAIACFTFRRQVSYLSTPNPTTLIRIAQIANTYKEDIIRAIHNGTFGNKSIKPQPKRAKELEKITDRTNALLPKDCWRHLQLIGCWTGGTVGIQAQKLENYYGAVPIRDIGYLASEARITLPYQDNTSSGILALTTNYYEFIPEEELDSDNPTILLSHEIELGKRYGILLTTTAGLYRYQIHDIVEVTGFYQKAPLLAFIRKSQDMTNMTGEKMHVNHILMAMETIRQKYNLPIVTYRFTPDIENQRYKIYLELDLELTQAIQENLLQQIITAIDLQLCNVNCEYKQKRQSKRLHLPCLYIMPPGWSEAETRKEIASNKRNVQYKWKILCHENNKNL</sequence>
<dbReference type="Proteomes" id="UP000271624">
    <property type="component" value="Unassembled WGS sequence"/>
</dbReference>
<dbReference type="InterPro" id="IPR004993">
    <property type="entry name" value="GH3"/>
</dbReference>
<accession>A0A433VLJ9</accession>
<dbReference type="RefSeq" id="WP_127080860.1">
    <property type="nucleotide sequence ID" value="NZ_RSCL01000005.1"/>
</dbReference>
<dbReference type="PANTHER" id="PTHR31901">
    <property type="entry name" value="GH3 DOMAIN-CONTAINING PROTEIN"/>
    <property type="match status" value="1"/>
</dbReference>
<dbReference type="GO" id="GO:0016881">
    <property type="term" value="F:acid-amino acid ligase activity"/>
    <property type="evidence" value="ECO:0007669"/>
    <property type="project" value="TreeGrafter"/>
</dbReference>
<keyword evidence="4" id="KW-1185">Reference proteome</keyword>
<dbReference type="Pfam" id="PF23571">
    <property type="entry name" value="GH3_M"/>
    <property type="match status" value="1"/>
</dbReference>
<protein>
    <recommendedName>
        <fullName evidence="5">GH3 auxin-responsive promoter</fullName>
    </recommendedName>
</protein>
<feature type="domain" description="GH3 C-terminal" evidence="2">
    <location>
        <begin position="411"/>
        <end position="524"/>
    </location>
</feature>
<dbReference type="InterPro" id="IPR055378">
    <property type="entry name" value="GH3_C"/>
</dbReference>
<dbReference type="Pfam" id="PF03321">
    <property type="entry name" value="GH3"/>
    <property type="match status" value="1"/>
</dbReference>
<evidence type="ECO:0000313" key="3">
    <source>
        <dbReference type="EMBL" id="RUT06994.1"/>
    </source>
</evidence>
<gene>
    <name evidence="3" type="ORF">DSM106972_022550</name>
</gene>
<dbReference type="InterPro" id="IPR055377">
    <property type="entry name" value="GH3_M"/>
</dbReference>
<dbReference type="Pfam" id="PF23572">
    <property type="entry name" value="GH3_C"/>
    <property type="match status" value="1"/>
</dbReference>
<organism evidence="3 4">
    <name type="scientific">Dulcicalothrix desertica PCC 7102</name>
    <dbReference type="NCBI Taxonomy" id="232991"/>
    <lineage>
        <taxon>Bacteria</taxon>
        <taxon>Bacillati</taxon>
        <taxon>Cyanobacteriota</taxon>
        <taxon>Cyanophyceae</taxon>
        <taxon>Nostocales</taxon>
        <taxon>Calotrichaceae</taxon>
        <taxon>Dulcicalothrix</taxon>
    </lineage>
</organism>
<evidence type="ECO:0000259" key="2">
    <source>
        <dbReference type="Pfam" id="PF23572"/>
    </source>
</evidence>
<feature type="domain" description="GH3 middle" evidence="1">
    <location>
        <begin position="324"/>
        <end position="395"/>
    </location>
</feature>
<dbReference type="SUPFAM" id="SSF56801">
    <property type="entry name" value="Acetyl-CoA synthetase-like"/>
    <property type="match status" value="1"/>
</dbReference>
<evidence type="ECO:0008006" key="5">
    <source>
        <dbReference type="Google" id="ProtNLM"/>
    </source>
</evidence>
<comment type="caution">
    <text evidence="3">The sequence shown here is derived from an EMBL/GenBank/DDBJ whole genome shotgun (WGS) entry which is preliminary data.</text>
</comment>
<name>A0A433VLJ9_9CYAN</name>
<dbReference type="InterPro" id="IPR020845">
    <property type="entry name" value="AMP-binding_CS"/>
</dbReference>
<evidence type="ECO:0000259" key="1">
    <source>
        <dbReference type="Pfam" id="PF23571"/>
    </source>
</evidence>
<dbReference type="EMBL" id="RSCL01000005">
    <property type="protein sequence ID" value="RUT06994.1"/>
    <property type="molecule type" value="Genomic_DNA"/>
</dbReference>